<dbReference type="AlphaFoldDB" id="A0A4Y2BNE7"/>
<organism evidence="1 2">
    <name type="scientific">Araneus ventricosus</name>
    <name type="common">Orbweaver spider</name>
    <name type="synonym">Epeira ventricosa</name>
    <dbReference type="NCBI Taxonomy" id="182803"/>
    <lineage>
        <taxon>Eukaryota</taxon>
        <taxon>Metazoa</taxon>
        <taxon>Ecdysozoa</taxon>
        <taxon>Arthropoda</taxon>
        <taxon>Chelicerata</taxon>
        <taxon>Arachnida</taxon>
        <taxon>Araneae</taxon>
        <taxon>Araneomorphae</taxon>
        <taxon>Entelegynae</taxon>
        <taxon>Araneoidea</taxon>
        <taxon>Araneidae</taxon>
        <taxon>Araneus</taxon>
    </lineage>
</organism>
<gene>
    <name evidence="1" type="ORF">AVEN_166772_1</name>
</gene>
<dbReference type="EMBL" id="BGPR01000096">
    <property type="protein sequence ID" value="GBL93730.1"/>
    <property type="molecule type" value="Genomic_DNA"/>
</dbReference>
<accession>A0A4Y2BNE7</accession>
<reference evidence="1 2" key="1">
    <citation type="journal article" date="2019" name="Sci. Rep.">
        <title>Orb-weaving spider Araneus ventricosus genome elucidates the spidroin gene catalogue.</title>
        <authorList>
            <person name="Kono N."/>
            <person name="Nakamura H."/>
            <person name="Ohtoshi R."/>
            <person name="Moran D.A.P."/>
            <person name="Shinohara A."/>
            <person name="Yoshida Y."/>
            <person name="Fujiwara M."/>
            <person name="Mori M."/>
            <person name="Tomita M."/>
            <person name="Arakawa K."/>
        </authorList>
    </citation>
    <scope>NUCLEOTIDE SEQUENCE [LARGE SCALE GENOMIC DNA]</scope>
</reference>
<name>A0A4Y2BNE7_ARAVE</name>
<protein>
    <submittedName>
        <fullName evidence="1">Uncharacterized protein</fullName>
    </submittedName>
</protein>
<evidence type="ECO:0000313" key="1">
    <source>
        <dbReference type="EMBL" id="GBL93730.1"/>
    </source>
</evidence>
<keyword evidence="2" id="KW-1185">Reference proteome</keyword>
<sequence>MQIWCIYNLSRLMSPVNVAWKFGEEDCRLGCHHRSKLRGGSRLAGGLHFGAGGFKVRRLTWNLGCVLTSFPLSSPIVGRQERVPEHLFWMRVENFFGVVCACADSDLFTSLRRMPLILPRFHWSTVCSLRFD</sequence>
<dbReference type="Proteomes" id="UP000499080">
    <property type="component" value="Unassembled WGS sequence"/>
</dbReference>
<proteinExistence type="predicted"/>
<evidence type="ECO:0000313" key="2">
    <source>
        <dbReference type="Proteomes" id="UP000499080"/>
    </source>
</evidence>
<comment type="caution">
    <text evidence="1">The sequence shown here is derived from an EMBL/GenBank/DDBJ whole genome shotgun (WGS) entry which is preliminary data.</text>
</comment>